<proteinExistence type="predicted"/>
<accession>A0A381YIT7</accession>
<organism evidence="1">
    <name type="scientific">marine metagenome</name>
    <dbReference type="NCBI Taxonomy" id="408172"/>
    <lineage>
        <taxon>unclassified sequences</taxon>
        <taxon>metagenomes</taxon>
        <taxon>ecological metagenomes</taxon>
    </lineage>
</organism>
<name>A0A381YIT7_9ZZZZ</name>
<reference evidence="1" key="1">
    <citation type="submission" date="2018-05" db="EMBL/GenBank/DDBJ databases">
        <authorList>
            <person name="Lanie J.A."/>
            <person name="Ng W.-L."/>
            <person name="Kazmierczak K.M."/>
            <person name="Andrzejewski T.M."/>
            <person name="Davidsen T.M."/>
            <person name="Wayne K.J."/>
            <person name="Tettelin H."/>
            <person name="Glass J.I."/>
            <person name="Rusch D."/>
            <person name="Podicherti R."/>
            <person name="Tsui H.-C.T."/>
            <person name="Winkler M.E."/>
        </authorList>
    </citation>
    <scope>NUCLEOTIDE SEQUENCE</scope>
</reference>
<protein>
    <submittedName>
        <fullName evidence="1">Uncharacterized protein</fullName>
    </submittedName>
</protein>
<sequence>MSNKIKTAKELKEKYGIGKIKKQAQKVYDENYHLLENFMKKNNLDKYWYNLSQSVFFICIGNDGRVEIEKNIKNYLVDKNRKWIKRINYLLEDKDFCECLVIPIEDLNEMKSHFQREIDFFTKNKKPGQVRLLRWALGSFILQMKYEDENHKKIIDLIHSLFIELKAKEYGSTHPGANEREKIRKSFVDPVLKGDKKGKQYFGLHGFHPYYASEAGKDSKRRQQYMSYRRMEMIRYRDFLVRVTPK</sequence>
<dbReference type="EMBL" id="UINC01018244">
    <property type="protein sequence ID" value="SVA76451.1"/>
    <property type="molecule type" value="Genomic_DNA"/>
</dbReference>
<dbReference type="AlphaFoldDB" id="A0A381YIT7"/>
<gene>
    <name evidence="1" type="ORF">METZ01_LOCUS129305</name>
</gene>
<evidence type="ECO:0000313" key="1">
    <source>
        <dbReference type="EMBL" id="SVA76451.1"/>
    </source>
</evidence>